<protein>
    <recommendedName>
        <fullName evidence="2">NAD-dependent epimerase/dehydratase domain-containing protein</fullName>
    </recommendedName>
</protein>
<organism evidence="3 4">
    <name type="scientific">Candidatus Staskawiczbacteria bacterium RIFCSPHIGHO2_02_FULL_33_16</name>
    <dbReference type="NCBI Taxonomy" id="1802204"/>
    <lineage>
        <taxon>Bacteria</taxon>
        <taxon>Candidatus Staskawicziibacteriota</taxon>
    </lineage>
</organism>
<dbReference type="EMBL" id="MHOQ01000032">
    <property type="protein sequence ID" value="OGZ66117.1"/>
    <property type="molecule type" value="Genomic_DNA"/>
</dbReference>
<proteinExistence type="inferred from homology"/>
<evidence type="ECO:0000256" key="1">
    <source>
        <dbReference type="ARBA" id="ARBA00007637"/>
    </source>
</evidence>
<dbReference type="Proteomes" id="UP000179183">
    <property type="component" value="Unassembled WGS sequence"/>
</dbReference>
<feature type="domain" description="NAD-dependent epimerase/dehydratase" evidence="2">
    <location>
        <begin position="5"/>
        <end position="238"/>
    </location>
</feature>
<evidence type="ECO:0000313" key="4">
    <source>
        <dbReference type="Proteomes" id="UP000179183"/>
    </source>
</evidence>
<evidence type="ECO:0000259" key="2">
    <source>
        <dbReference type="Pfam" id="PF01370"/>
    </source>
</evidence>
<dbReference type="Pfam" id="PF01370">
    <property type="entry name" value="Epimerase"/>
    <property type="match status" value="1"/>
</dbReference>
<gene>
    <name evidence="3" type="ORF">A3D34_03015</name>
</gene>
<evidence type="ECO:0000313" key="3">
    <source>
        <dbReference type="EMBL" id="OGZ66117.1"/>
    </source>
</evidence>
<dbReference type="InterPro" id="IPR020904">
    <property type="entry name" value="Sc_DH/Rdtase_CS"/>
</dbReference>
<name>A0A1G2HUH1_9BACT</name>
<dbReference type="SUPFAM" id="SSF51735">
    <property type="entry name" value="NAD(P)-binding Rossmann-fold domains"/>
    <property type="match status" value="1"/>
</dbReference>
<comment type="caution">
    <text evidence="3">The sequence shown here is derived from an EMBL/GenBank/DDBJ whole genome shotgun (WGS) entry which is preliminary data.</text>
</comment>
<dbReference type="PROSITE" id="PS00061">
    <property type="entry name" value="ADH_SHORT"/>
    <property type="match status" value="1"/>
</dbReference>
<comment type="similarity">
    <text evidence="1">Belongs to the NAD(P)-dependent epimerase/dehydratase family.</text>
</comment>
<dbReference type="InterPro" id="IPR001509">
    <property type="entry name" value="Epimerase_deHydtase"/>
</dbReference>
<reference evidence="3 4" key="1">
    <citation type="journal article" date="2016" name="Nat. Commun.">
        <title>Thousands of microbial genomes shed light on interconnected biogeochemical processes in an aquifer system.</title>
        <authorList>
            <person name="Anantharaman K."/>
            <person name="Brown C.T."/>
            <person name="Hug L.A."/>
            <person name="Sharon I."/>
            <person name="Castelle C.J."/>
            <person name="Probst A.J."/>
            <person name="Thomas B.C."/>
            <person name="Singh A."/>
            <person name="Wilkins M.J."/>
            <person name="Karaoz U."/>
            <person name="Brodie E.L."/>
            <person name="Williams K.H."/>
            <person name="Hubbard S.S."/>
            <person name="Banfield J.F."/>
        </authorList>
    </citation>
    <scope>NUCLEOTIDE SEQUENCE [LARGE SCALE GENOMIC DNA]</scope>
</reference>
<dbReference type="AlphaFoldDB" id="A0A1G2HUH1"/>
<accession>A0A1G2HUH1</accession>
<dbReference type="PANTHER" id="PTHR43000">
    <property type="entry name" value="DTDP-D-GLUCOSE 4,6-DEHYDRATASE-RELATED"/>
    <property type="match status" value="1"/>
</dbReference>
<sequence length="319" mass="36712">MNKRVLITGAGGFIGSNFAHRLVDLHYNVGIIEKEGTSLWRLEKIKNKIKIHYINLENYQEVENLVVKLHPKIILHFAAYGVYPKKQKDINDTITTNIMGTINLINACSRIAFDCFINTSSNSEYGQKQKPMKETDALEPNNLYGITKAAATMYCSMMAKKFDLPIITVRPFMAYGYFEEKERLIPTIINSCLTNAKLTLPQQPNSVRDFLFIEDFIEAYLKIIKHVKKIKGQVFNLGSGKQHTISEVVKIVKQITHSEIKPEYSKIKNAQLESKIWVADISKTKTYLHWKPKNNLEQGLKKTVAWFEKNIDLYHRPTD</sequence>
<dbReference type="InterPro" id="IPR036291">
    <property type="entry name" value="NAD(P)-bd_dom_sf"/>
</dbReference>
<dbReference type="Gene3D" id="3.40.50.720">
    <property type="entry name" value="NAD(P)-binding Rossmann-like Domain"/>
    <property type="match status" value="1"/>
</dbReference>